<feature type="coiled-coil region" evidence="1">
    <location>
        <begin position="77"/>
        <end position="104"/>
    </location>
</feature>
<reference evidence="3 4" key="1">
    <citation type="submission" date="2019-08" db="EMBL/GenBank/DDBJ databases">
        <title>Deep-cultivation of Planctomycetes and their phenomic and genomic characterization uncovers novel biology.</title>
        <authorList>
            <person name="Wiegand S."/>
            <person name="Jogler M."/>
            <person name="Boedeker C."/>
            <person name="Pinto D."/>
            <person name="Vollmers J."/>
            <person name="Rivas-Marin E."/>
            <person name="Kohn T."/>
            <person name="Peeters S.H."/>
            <person name="Heuer A."/>
            <person name="Rast P."/>
            <person name="Oberbeckmann S."/>
            <person name="Bunk B."/>
            <person name="Jeske O."/>
            <person name="Meyerdierks A."/>
            <person name="Storesund J.E."/>
            <person name="Kallscheuer N."/>
            <person name="Luecker S."/>
            <person name="Lage O.M."/>
            <person name="Pohl T."/>
            <person name="Merkel B.J."/>
            <person name="Hornburger P."/>
            <person name="Mueller R.-W."/>
            <person name="Bruemmer F."/>
            <person name="Labrenz M."/>
            <person name="Spormann A.M."/>
            <person name="Op den Camp H."/>
            <person name="Overmann J."/>
            <person name="Amann R."/>
            <person name="Jetten M.S.M."/>
            <person name="Mascher T."/>
            <person name="Medema M.H."/>
            <person name="Devos D.P."/>
            <person name="Kaster A.-K."/>
            <person name="Ovreas L."/>
            <person name="Rohde M."/>
            <person name="Galperin M.Y."/>
            <person name="Jogler C."/>
        </authorList>
    </citation>
    <scope>NUCLEOTIDE SEQUENCE [LARGE SCALE GENOMIC DNA]</scope>
    <source>
        <strain evidence="3 4">Pr1d</strain>
    </source>
</reference>
<accession>A0A5B9QFK2</accession>
<protein>
    <submittedName>
        <fullName evidence="3">Uncharacterized protein</fullName>
    </submittedName>
</protein>
<evidence type="ECO:0000256" key="2">
    <source>
        <dbReference type="SAM" id="Phobius"/>
    </source>
</evidence>
<keyword evidence="2" id="KW-1133">Transmembrane helix</keyword>
<evidence type="ECO:0000256" key="1">
    <source>
        <dbReference type="SAM" id="Coils"/>
    </source>
</evidence>
<keyword evidence="2" id="KW-0472">Membrane</keyword>
<gene>
    <name evidence="3" type="ORF">Pr1d_51850</name>
</gene>
<dbReference type="AlphaFoldDB" id="A0A5B9QFK2"/>
<sequence>MLYLGSSVAELLRNDNERNLTMTSDPRKQLGWPAAATLIAALLSASLALALAQAQQEPTAESRFASAREIGEVKAGLKALEHTTEQLRTDIRELRDLVGRLINER</sequence>
<dbReference type="KEGG" id="bgok:Pr1d_51850"/>
<organism evidence="3 4">
    <name type="scientific">Bythopirellula goksoeyrii</name>
    <dbReference type="NCBI Taxonomy" id="1400387"/>
    <lineage>
        <taxon>Bacteria</taxon>
        <taxon>Pseudomonadati</taxon>
        <taxon>Planctomycetota</taxon>
        <taxon>Planctomycetia</taxon>
        <taxon>Pirellulales</taxon>
        <taxon>Lacipirellulaceae</taxon>
        <taxon>Bythopirellula</taxon>
    </lineage>
</organism>
<dbReference type="Proteomes" id="UP000323917">
    <property type="component" value="Chromosome"/>
</dbReference>
<keyword evidence="2" id="KW-0812">Transmembrane</keyword>
<feature type="transmembrane region" description="Helical" evidence="2">
    <location>
        <begin position="30"/>
        <end position="52"/>
    </location>
</feature>
<proteinExistence type="predicted"/>
<evidence type="ECO:0000313" key="3">
    <source>
        <dbReference type="EMBL" id="QEG37837.1"/>
    </source>
</evidence>
<evidence type="ECO:0000313" key="4">
    <source>
        <dbReference type="Proteomes" id="UP000323917"/>
    </source>
</evidence>
<dbReference type="EMBL" id="CP042913">
    <property type="protein sequence ID" value="QEG37837.1"/>
    <property type="molecule type" value="Genomic_DNA"/>
</dbReference>
<keyword evidence="4" id="KW-1185">Reference proteome</keyword>
<name>A0A5B9QFK2_9BACT</name>
<keyword evidence="1" id="KW-0175">Coiled coil</keyword>